<protein>
    <submittedName>
        <fullName evidence="2">Uncharacterized protein</fullName>
    </submittedName>
</protein>
<sequence>MANNFGIRNRRLPALLLTLLLVFSFSAYFIPATAQPVTKESLVNIGPVWIKVTVTLPTELVATNEYQVPVTILITEVEGAGLKVFYLKGLRITIGDTSTLEVVPDSPYSLSPGRPVSLTVKLTPRFFASQMVPGDIKDTTIKIDLSYYFEMNDGSPPSMGFYSAFTSIPVRVIAPRTYVYVEPYLKTDYDPFYIVRFYVDIWVKGEGFIENAQAEISGAPVQCYLLTTGKMNVEEKRTLEFLMNVSKLGPFARSQYSVTVKVTAVTPWGYTYSYSFPLNLVIKPVRETKVNLPSTVVANTYVPVSFTLNPPLDKDEQATVSITFENQPVYSGDFAPTVYASFPQGEGTVTVKIDSNKYSPSIVKLQVKSTTVQPRANLQVTANTLVIRVSPLYTSSNVEVRVTDQSGATVLATTLPDTAFTKTPVTIEGAATSEGVATLPLSLNPGNYKITVTYNTPAGQATASTSYMVQGAGGGTASPTPSLPILPILIILIVVALALVLIVIIRRRRAETE</sequence>
<keyword evidence="1" id="KW-1133">Transmembrane helix</keyword>
<keyword evidence="3" id="KW-1185">Reference proteome</keyword>
<dbReference type="HOGENOM" id="CLU_531720_0_0_2"/>
<evidence type="ECO:0000313" key="2">
    <source>
        <dbReference type="EMBL" id="AGT35574.1"/>
    </source>
</evidence>
<dbReference type="RefSeq" id="WP_020962881.1">
    <property type="nucleotide sequence ID" value="NC_022093.1"/>
</dbReference>
<organism evidence="2 3">
    <name type="scientific">Thermofilum adornatum</name>
    <dbReference type="NCBI Taxonomy" id="1365176"/>
    <lineage>
        <taxon>Archaea</taxon>
        <taxon>Thermoproteota</taxon>
        <taxon>Thermoprotei</taxon>
        <taxon>Thermofilales</taxon>
        <taxon>Thermofilaceae</taxon>
        <taxon>Thermofilum</taxon>
    </lineage>
</organism>
<dbReference type="EMBL" id="CP006646">
    <property type="protein sequence ID" value="AGT35574.1"/>
    <property type="molecule type" value="Genomic_DNA"/>
</dbReference>
<dbReference type="PATRIC" id="fig|1365176.7.peg.1216"/>
<keyword evidence="1" id="KW-0472">Membrane</keyword>
<feature type="transmembrane region" description="Helical" evidence="1">
    <location>
        <begin position="485"/>
        <end position="505"/>
    </location>
</feature>
<evidence type="ECO:0000313" key="3">
    <source>
        <dbReference type="Proteomes" id="UP000015543"/>
    </source>
</evidence>
<dbReference type="eggNOG" id="arCOG14689">
    <property type="taxonomic scope" value="Archaea"/>
</dbReference>
<reference evidence="2 3" key="1">
    <citation type="journal article" date="2013" name="Genome Announc.">
        <title>Complete Genomic Sequence of 'Thermofilum adornatus' Strain 1910bT, a Hyperthermophilic Anaerobic Organotrophic Crenarchaeon.</title>
        <authorList>
            <person name="Dominova I.N."/>
            <person name="Kublanov I.V."/>
            <person name="Podosokorskaya O.A."/>
            <person name="Derbikova K.S."/>
            <person name="Patrushev M.V."/>
            <person name="Toshchakov S.V."/>
        </authorList>
    </citation>
    <scope>NUCLEOTIDE SEQUENCE [LARGE SCALE GENOMIC DNA]</scope>
    <source>
        <strain evidence="3">1910b</strain>
    </source>
</reference>
<dbReference type="GeneID" id="16573878"/>
<keyword evidence="1" id="KW-0812">Transmembrane</keyword>
<dbReference type="KEGG" id="thb:N186_06175"/>
<evidence type="ECO:0000256" key="1">
    <source>
        <dbReference type="SAM" id="Phobius"/>
    </source>
</evidence>
<dbReference type="Proteomes" id="UP000015543">
    <property type="component" value="Chromosome"/>
</dbReference>
<name>S5ZWM6_9CREN</name>
<accession>S5ZWM6</accession>
<proteinExistence type="predicted"/>
<gene>
    <name evidence="2" type="ORF">N186_06175</name>
</gene>
<dbReference type="OrthoDB" id="378651at2157"/>
<dbReference type="AlphaFoldDB" id="S5ZWM6"/>